<protein>
    <submittedName>
        <fullName evidence="2">Uncharacterized protein</fullName>
    </submittedName>
</protein>
<feature type="compositionally biased region" description="Basic and acidic residues" evidence="1">
    <location>
        <begin position="140"/>
        <end position="151"/>
    </location>
</feature>
<dbReference type="VEuPathDB" id="FungiDB:I7I51_02144"/>
<evidence type="ECO:0000313" key="2">
    <source>
        <dbReference type="EMBL" id="QSS62407.1"/>
    </source>
</evidence>
<feature type="compositionally biased region" description="Polar residues" evidence="1">
    <location>
        <begin position="186"/>
        <end position="202"/>
    </location>
</feature>
<feature type="region of interest" description="Disordered" evidence="1">
    <location>
        <begin position="175"/>
        <end position="255"/>
    </location>
</feature>
<evidence type="ECO:0000256" key="1">
    <source>
        <dbReference type="SAM" id="MobiDB-lite"/>
    </source>
</evidence>
<organism evidence="2 3">
    <name type="scientific">Ajellomyces capsulatus</name>
    <name type="common">Darling's disease fungus</name>
    <name type="synonym">Histoplasma capsulatum</name>
    <dbReference type="NCBI Taxonomy" id="5037"/>
    <lineage>
        <taxon>Eukaryota</taxon>
        <taxon>Fungi</taxon>
        <taxon>Dikarya</taxon>
        <taxon>Ascomycota</taxon>
        <taxon>Pezizomycotina</taxon>
        <taxon>Eurotiomycetes</taxon>
        <taxon>Eurotiomycetidae</taxon>
        <taxon>Onygenales</taxon>
        <taxon>Ajellomycetaceae</taxon>
        <taxon>Histoplasma</taxon>
    </lineage>
</organism>
<proteinExistence type="predicted"/>
<evidence type="ECO:0000313" key="3">
    <source>
        <dbReference type="Proteomes" id="UP000663671"/>
    </source>
</evidence>
<name>A0A8A1ME38_AJECA</name>
<dbReference type="Proteomes" id="UP000663671">
    <property type="component" value="Chromosome 7"/>
</dbReference>
<sequence length="255" mass="28218">MSDKDLLKIQHYTRWRSYPGPSLAVCLITPPGHSARPEQGNGLVQVAPLEQGEEVAENDAYEYILENARFSIFEVLITLAGCEGIELANLTIIFLRYPETEKKGVSPSLGTDATLLAVLEDTVISPICSSSRHKHGRKAERRDLDRDDQRRTSYSPGGPHCGESWVAELYSSLHIPPEEDSDSGRGVSTNTNEFQRFASPSVSPEPGRKGPPRREDMKREATEQDVARGEMQGGIGTSEKWPPSTPFRIDTPITE</sequence>
<feature type="compositionally biased region" description="Basic and acidic residues" evidence="1">
    <location>
        <begin position="206"/>
        <end position="228"/>
    </location>
</feature>
<dbReference type="EMBL" id="CP069112">
    <property type="protein sequence ID" value="QSS62407.1"/>
    <property type="molecule type" value="Genomic_DNA"/>
</dbReference>
<gene>
    <name evidence="2" type="ORF">I7I51_02144</name>
</gene>
<feature type="region of interest" description="Disordered" evidence="1">
    <location>
        <begin position="129"/>
        <end position="162"/>
    </location>
</feature>
<dbReference type="AlphaFoldDB" id="A0A8A1ME38"/>
<reference evidence="2" key="1">
    <citation type="submission" date="2021-01" db="EMBL/GenBank/DDBJ databases">
        <title>Chromosome-level genome assembly of a human fungal pathogen reveals clustering of transcriptionally co-regulated genes.</title>
        <authorList>
            <person name="Voorhies M."/>
            <person name="Cohen S."/>
            <person name="Shea T.P."/>
            <person name="Petrus S."/>
            <person name="Munoz J.F."/>
            <person name="Poplawski S."/>
            <person name="Goldman W.E."/>
            <person name="Michael T."/>
            <person name="Cuomo C.A."/>
            <person name="Sil A."/>
            <person name="Beyhan S."/>
        </authorList>
    </citation>
    <scope>NUCLEOTIDE SEQUENCE</scope>
    <source>
        <strain evidence="2">WU24</strain>
    </source>
</reference>
<accession>A0A8A1ME38</accession>